<dbReference type="EMBL" id="CACSII010000001">
    <property type="protein sequence ID" value="CAA0084498.1"/>
    <property type="molecule type" value="Genomic_DNA"/>
</dbReference>
<dbReference type="GO" id="GO:0043093">
    <property type="term" value="P:FtsZ-dependent cytokinesis"/>
    <property type="evidence" value="ECO:0007669"/>
    <property type="project" value="InterPro"/>
</dbReference>
<dbReference type="GO" id="GO:0005737">
    <property type="term" value="C:cytoplasm"/>
    <property type="evidence" value="ECO:0007669"/>
    <property type="project" value="InterPro"/>
</dbReference>
<reference evidence="4 5" key="1">
    <citation type="submission" date="2019-11" db="EMBL/GenBank/DDBJ databases">
        <authorList>
            <person name="Holert J."/>
        </authorList>
    </citation>
    <scope>NUCLEOTIDE SEQUENCE [LARGE SCALE GENOMIC DNA]</scope>
    <source>
        <strain evidence="2">BC5_2</strain>
        <strain evidence="3">SB11_3</strain>
    </source>
</reference>
<dbReference type="NCBIfam" id="TIGR02449">
    <property type="entry name" value="TIGR02449 family protein"/>
    <property type="match status" value="1"/>
</dbReference>
<evidence type="ECO:0000313" key="4">
    <source>
        <dbReference type="Proteomes" id="UP000434580"/>
    </source>
</evidence>
<dbReference type="Proteomes" id="UP000441399">
    <property type="component" value="Unassembled WGS sequence"/>
</dbReference>
<gene>
    <name evidence="2" type="ORF">DPBNPPHM_00733</name>
    <name evidence="3" type="ORF">OPDIPICF_01725</name>
</gene>
<organism evidence="2 4">
    <name type="scientific">BD1-7 clade bacterium</name>
    <dbReference type="NCBI Taxonomy" id="2029982"/>
    <lineage>
        <taxon>Bacteria</taxon>
        <taxon>Pseudomonadati</taxon>
        <taxon>Pseudomonadota</taxon>
        <taxon>Gammaproteobacteria</taxon>
        <taxon>Cellvibrionales</taxon>
        <taxon>Spongiibacteraceae</taxon>
        <taxon>BD1-7 clade</taxon>
    </lineage>
</organism>
<evidence type="ECO:0000256" key="1">
    <source>
        <dbReference type="SAM" id="Coils"/>
    </source>
</evidence>
<keyword evidence="1" id="KW-0175">Coiled coil</keyword>
<dbReference type="OrthoDB" id="6120894at2"/>
<evidence type="ECO:0000313" key="5">
    <source>
        <dbReference type="Proteomes" id="UP000441399"/>
    </source>
</evidence>
<dbReference type="AlphaFoldDB" id="A0A5S9N5D1"/>
<accession>A0A5S9N5D1</accession>
<keyword evidence="5" id="KW-1185">Reference proteome</keyword>
<dbReference type="EMBL" id="CACSIO010000023">
    <property type="protein sequence ID" value="CAA0115414.1"/>
    <property type="molecule type" value="Genomic_DNA"/>
</dbReference>
<evidence type="ECO:0000313" key="3">
    <source>
        <dbReference type="EMBL" id="CAA0115414.1"/>
    </source>
</evidence>
<sequence length="69" mass="8231">MDDQQLRQLETKVNELIRLCETLNDENHALNDREAAWQQERSKLIEKNNMARDKIEAMINRLKSLEHKA</sequence>
<dbReference type="Proteomes" id="UP000434580">
    <property type="component" value="Unassembled WGS sequence"/>
</dbReference>
<evidence type="ECO:0000313" key="2">
    <source>
        <dbReference type="EMBL" id="CAA0084498.1"/>
    </source>
</evidence>
<proteinExistence type="predicted"/>
<name>A0A5S9N5D1_9GAMM</name>
<protein>
    <recommendedName>
        <fullName evidence="6">Cell division protein ZapB</fullName>
    </recommendedName>
</protein>
<dbReference type="InterPro" id="IPR012662">
    <property type="entry name" value="CHP02449"/>
</dbReference>
<feature type="coiled-coil region" evidence="1">
    <location>
        <begin position="6"/>
        <end position="68"/>
    </location>
</feature>
<evidence type="ECO:0008006" key="6">
    <source>
        <dbReference type="Google" id="ProtNLM"/>
    </source>
</evidence>
<dbReference type="GO" id="GO:0000917">
    <property type="term" value="P:division septum assembly"/>
    <property type="evidence" value="ECO:0007669"/>
    <property type="project" value="UniProtKB-KW"/>
</dbReference>